<organism evidence="1 2">
    <name type="scientific">Rubripirellula obstinata</name>
    <dbReference type="NCBI Taxonomy" id="406547"/>
    <lineage>
        <taxon>Bacteria</taxon>
        <taxon>Pseudomonadati</taxon>
        <taxon>Planctomycetota</taxon>
        <taxon>Planctomycetia</taxon>
        <taxon>Pirellulales</taxon>
        <taxon>Pirellulaceae</taxon>
        <taxon>Rubripirellula</taxon>
    </lineage>
</organism>
<dbReference type="Proteomes" id="UP000322699">
    <property type="component" value="Unassembled WGS sequence"/>
</dbReference>
<evidence type="ECO:0000313" key="2">
    <source>
        <dbReference type="Proteomes" id="UP000322699"/>
    </source>
</evidence>
<protein>
    <recommendedName>
        <fullName evidence="3">DUF104 domain-containing protein</fullName>
    </recommendedName>
</protein>
<sequence length="73" mass="8060">MSKTNYRAIIQNGVAVPVEPFDLADGTEVVVSVPAVEVESETDPNQKEIFEILSRRHISGQTDTAARHNEHQS</sequence>
<evidence type="ECO:0008006" key="3">
    <source>
        <dbReference type="Google" id="ProtNLM"/>
    </source>
</evidence>
<gene>
    <name evidence="1" type="ORF">LF1_06330</name>
</gene>
<keyword evidence="2" id="KW-1185">Reference proteome</keyword>
<dbReference type="EMBL" id="VRLW01000001">
    <property type="protein sequence ID" value="KAA1258118.1"/>
    <property type="molecule type" value="Genomic_DNA"/>
</dbReference>
<accession>A0A5B1CAF4</accession>
<proteinExistence type="predicted"/>
<evidence type="ECO:0000313" key="1">
    <source>
        <dbReference type="EMBL" id="KAA1258118.1"/>
    </source>
</evidence>
<dbReference type="SUPFAM" id="SSF141694">
    <property type="entry name" value="AF2212/PG0164-like"/>
    <property type="match status" value="1"/>
</dbReference>
<dbReference type="RefSeq" id="WP_068258928.1">
    <property type="nucleotide sequence ID" value="NZ_LWSK01000007.1"/>
</dbReference>
<dbReference type="AlphaFoldDB" id="A0A5B1CAF4"/>
<name>A0A5B1CAF4_9BACT</name>
<comment type="caution">
    <text evidence="1">The sequence shown here is derived from an EMBL/GenBank/DDBJ whole genome shotgun (WGS) entry which is preliminary data.</text>
</comment>
<reference evidence="1 2" key="1">
    <citation type="submission" date="2019-08" db="EMBL/GenBank/DDBJ databases">
        <title>Deep-cultivation of Planctomycetes and their phenomic and genomic characterization uncovers novel biology.</title>
        <authorList>
            <person name="Wiegand S."/>
            <person name="Jogler M."/>
            <person name="Boedeker C."/>
            <person name="Pinto D."/>
            <person name="Vollmers J."/>
            <person name="Rivas-Marin E."/>
            <person name="Kohn T."/>
            <person name="Peeters S.H."/>
            <person name="Heuer A."/>
            <person name="Rast P."/>
            <person name="Oberbeckmann S."/>
            <person name="Bunk B."/>
            <person name="Jeske O."/>
            <person name="Meyerdierks A."/>
            <person name="Storesund J.E."/>
            <person name="Kallscheuer N."/>
            <person name="Luecker S."/>
            <person name="Lage O.M."/>
            <person name="Pohl T."/>
            <person name="Merkel B.J."/>
            <person name="Hornburger P."/>
            <person name="Mueller R.-W."/>
            <person name="Bruemmer F."/>
            <person name="Labrenz M."/>
            <person name="Spormann A.M."/>
            <person name="Op Den Camp H."/>
            <person name="Overmann J."/>
            <person name="Amann R."/>
            <person name="Jetten M.S.M."/>
            <person name="Mascher T."/>
            <person name="Medema M.H."/>
            <person name="Devos D.P."/>
            <person name="Kaster A.-K."/>
            <person name="Ovreas L."/>
            <person name="Rohde M."/>
            <person name="Galperin M.Y."/>
            <person name="Jogler C."/>
        </authorList>
    </citation>
    <scope>NUCLEOTIDE SEQUENCE [LARGE SCALE GENOMIC DNA]</scope>
    <source>
        <strain evidence="1 2">LF1</strain>
    </source>
</reference>